<dbReference type="InterPro" id="IPR050680">
    <property type="entry name" value="YpeA/RimI_acetyltransf"/>
</dbReference>
<dbReference type="PANTHER" id="PTHR43420">
    <property type="entry name" value="ACETYLTRANSFERASE"/>
    <property type="match status" value="1"/>
</dbReference>
<dbReference type="InterPro" id="IPR016181">
    <property type="entry name" value="Acyl_CoA_acyltransferase"/>
</dbReference>
<organism evidence="4 5">
    <name type="scientific">Oceanipulchritudo coccoides</name>
    <dbReference type="NCBI Taxonomy" id="2706888"/>
    <lineage>
        <taxon>Bacteria</taxon>
        <taxon>Pseudomonadati</taxon>
        <taxon>Verrucomicrobiota</taxon>
        <taxon>Opitutia</taxon>
        <taxon>Puniceicoccales</taxon>
        <taxon>Oceanipulchritudinaceae</taxon>
        <taxon>Oceanipulchritudo</taxon>
    </lineage>
</organism>
<keyword evidence="5" id="KW-1185">Reference proteome</keyword>
<proteinExistence type="predicted"/>
<dbReference type="GO" id="GO:0016747">
    <property type="term" value="F:acyltransferase activity, transferring groups other than amino-acyl groups"/>
    <property type="evidence" value="ECO:0007669"/>
    <property type="project" value="InterPro"/>
</dbReference>
<name>A0A6B2LZY3_9BACT</name>
<dbReference type="AlphaFoldDB" id="A0A6B2LZY3"/>
<keyword evidence="1 4" id="KW-0808">Transferase</keyword>
<accession>A0A6B2LZY3</accession>
<gene>
    <name evidence="4" type="ORF">G0Q06_04070</name>
</gene>
<dbReference type="InterPro" id="IPR000182">
    <property type="entry name" value="GNAT_dom"/>
</dbReference>
<evidence type="ECO:0000259" key="3">
    <source>
        <dbReference type="PROSITE" id="PS51186"/>
    </source>
</evidence>
<dbReference type="Proteomes" id="UP000478417">
    <property type="component" value="Unassembled WGS sequence"/>
</dbReference>
<protein>
    <submittedName>
        <fullName evidence="4">GNAT family N-acetyltransferase</fullName>
    </submittedName>
</protein>
<dbReference type="RefSeq" id="WP_163962711.1">
    <property type="nucleotide sequence ID" value="NZ_JAAGNX010000001.1"/>
</dbReference>
<dbReference type="SUPFAM" id="SSF55729">
    <property type="entry name" value="Acyl-CoA N-acyltransferases (Nat)"/>
    <property type="match status" value="1"/>
</dbReference>
<evidence type="ECO:0000313" key="4">
    <source>
        <dbReference type="EMBL" id="NDV61619.1"/>
    </source>
</evidence>
<dbReference type="PROSITE" id="PS51186">
    <property type="entry name" value="GNAT"/>
    <property type="match status" value="1"/>
</dbReference>
<evidence type="ECO:0000256" key="2">
    <source>
        <dbReference type="ARBA" id="ARBA00023315"/>
    </source>
</evidence>
<feature type="domain" description="N-acetyltransferase" evidence="3">
    <location>
        <begin position="15"/>
        <end position="171"/>
    </location>
</feature>
<dbReference type="EMBL" id="JAAGNX010000001">
    <property type="protein sequence ID" value="NDV61619.1"/>
    <property type="molecule type" value="Genomic_DNA"/>
</dbReference>
<evidence type="ECO:0000256" key="1">
    <source>
        <dbReference type="ARBA" id="ARBA00022679"/>
    </source>
</evidence>
<evidence type="ECO:0000313" key="5">
    <source>
        <dbReference type="Proteomes" id="UP000478417"/>
    </source>
</evidence>
<dbReference type="CDD" id="cd04301">
    <property type="entry name" value="NAT_SF"/>
    <property type="match status" value="1"/>
</dbReference>
<sequence>MSNTDNLISGKPLRILINPYSDVSHARAIFELLNLYAQDPMGGAKPLPETTRRDLVPELRRRPWVVTLLALIGDQPVGLLIAMEGFSTFAARPLMNIHDVAVHPDYRSQGIGSALFREVEKVSLKRDCCKLTLEVLEGNERAKALYQRWGFQPYELDPETGAAQFWEKPIQH</sequence>
<keyword evidence="2" id="KW-0012">Acyltransferase</keyword>
<comment type="caution">
    <text evidence="4">The sequence shown here is derived from an EMBL/GenBank/DDBJ whole genome shotgun (WGS) entry which is preliminary data.</text>
</comment>
<dbReference type="Gene3D" id="3.40.630.30">
    <property type="match status" value="1"/>
</dbReference>
<reference evidence="4 5" key="1">
    <citation type="submission" date="2020-02" db="EMBL/GenBank/DDBJ databases">
        <title>Albibacoteraceae fam. nov., the first described family within the subdivision 4 Verrucomicrobia.</title>
        <authorList>
            <person name="Xi F."/>
        </authorList>
    </citation>
    <scope>NUCLEOTIDE SEQUENCE [LARGE SCALE GENOMIC DNA]</scope>
    <source>
        <strain evidence="4 5">CK1056</strain>
    </source>
</reference>
<dbReference type="PANTHER" id="PTHR43420:SF44">
    <property type="entry name" value="ACETYLTRANSFERASE YPEA"/>
    <property type="match status" value="1"/>
</dbReference>
<dbReference type="Pfam" id="PF00583">
    <property type="entry name" value="Acetyltransf_1"/>
    <property type="match status" value="1"/>
</dbReference>